<proteinExistence type="predicted"/>
<feature type="region of interest" description="Disordered" evidence="1">
    <location>
        <begin position="1"/>
        <end position="27"/>
    </location>
</feature>
<comment type="caution">
    <text evidence="4">The sequence shown here is derived from an EMBL/GenBank/DDBJ whole genome shotgun (WGS) entry which is preliminary data.</text>
</comment>
<feature type="transmembrane region" description="Helical" evidence="2">
    <location>
        <begin position="82"/>
        <end position="109"/>
    </location>
</feature>
<dbReference type="Proteomes" id="UP000693892">
    <property type="component" value="Unassembled WGS sequence"/>
</dbReference>
<dbReference type="EMBL" id="CAJVAP010000014">
    <property type="protein sequence ID" value="CAG7611293.1"/>
    <property type="molecule type" value="Genomic_DNA"/>
</dbReference>
<feature type="domain" description="DUF4190" evidence="3">
    <location>
        <begin position="78"/>
        <end position="136"/>
    </location>
</feature>
<sequence>MRGSPLDGRESIMTNHDTTPLATPTPEAPILATSTLEAPTREAISTEAPAIAMASPATFGPGQPGPAPAPQDAGASFAITSFVLGIASIVSSWTFIAPIIGLVFGVLALRRQTRERTLALWGVWLNGAMLALTVLVVLGMMLLVGLGILAGAPYWSA</sequence>
<keyword evidence="2" id="KW-0472">Membrane</keyword>
<name>A0A916NGZ8_9MICO</name>
<accession>A0A916NGZ8</accession>
<keyword evidence="2" id="KW-1133">Transmembrane helix</keyword>
<dbReference type="InterPro" id="IPR025241">
    <property type="entry name" value="DUF4190"/>
</dbReference>
<keyword evidence="5" id="KW-1185">Reference proteome</keyword>
<organism evidence="4 5">
    <name type="scientific">Leucobacter soli</name>
    <dbReference type="NCBI Taxonomy" id="2812850"/>
    <lineage>
        <taxon>Bacteria</taxon>
        <taxon>Bacillati</taxon>
        <taxon>Actinomycetota</taxon>
        <taxon>Actinomycetes</taxon>
        <taxon>Micrococcales</taxon>
        <taxon>Microbacteriaceae</taxon>
        <taxon>Leucobacter</taxon>
    </lineage>
</organism>
<gene>
    <name evidence="4" type="ORF">LEUCIP111803_01414</name>
</gene>
<dbReference type="AlphaFoldDB" id="A0A916NGZ8"/>
<feature type="transmembrane region" description="Helical" evidence="2">
    <location>
        <begin position="130"/>
        <end position="155"/>
    </location>
</feature>
<feature type="compositionally biased region" description="Low complexity" evidence="1">
    <location>
        <begin position="18"/>
        <end position="27"/>
    </location>
</feature>
<evidence type="ECO:0000259" key="3">
    <source>
        <dbReference type="Pfam" id="PF13828"/>
    </source>
</evidence>
<evidence type="ECO:0000313" key="5">
    <source>
        <dbReference type="Proteomes" id="UP000693892"/>
    </source>
</evidence>
<reference evidence="4" key="1">
    <citation type="submission" date="2021-06" db="EMBL/GenBank/DDBJ databases">
        <authorList>
            <person name="Criscuolo A."/>
        </authorList>
    </citation>
    <scope>NUCLEOTIDE SEQUENCE</scope>
    <source>
        <strain evidence="4">CIP111803</strain>
    </source>
</reference>
<evidence type="ECO:0000313" key="4">
    <source>
        <dbReference type="EMBL" id="CAG7611293.1"/>
    </source>
</evidence>
<keyword evidence="2" id="KW-0812">Transmembrane</keyword>
<evidence type="ECO:0000256" key="2">
    <source>
        <dbReference type="SAM" id="Phobius"/>
    </source>
</evidence>
<dbReference type="Pfam" id="PF13828">
    <property type="entry name" value="DUF4190"/>
    <property type="match status" value="1"/>
</dbReference>
<protein>
    <recommendedName>
        <fullName evidence="3">DUF4190 domain-containing protein</fullName>
    </recommendedName>
</protein>
<evidence type="ECO:0000256" key="1">
    <source>
        <dbReference type="SAM" id="MobiDB-lite"/>
    </source>
</evidence>